<reference evidence="5 7" key="2">
    <citation type="journal article" date="2013" name="Nature">
        <title>Insights into bilaterian evolution from three spiralian genomes.</title>
        <authorList>
            <person name="Simakov O."/>
            <person name="Marletaz F."/>
            <person name="Cho S.J."/>
            <person name="Edsinger-Gonzales E."/>
            <person name="Havlak P."/>
            <person name="Hellsten U."/>
            <person name="Kuo D.H."/>
            <person name="Larsson T."/>
            <person name="Lv J."/>
            <person name="Arendt D."/>
            <person name="Savage R."/>
            <person name="Osoegawa K."/>
            <person name="de Jong P."/>
            <person name="Grimwood J."/>
            <person name="Chapman J.A."/>
            <person name="Shapiro H."/>
            <person name="Aerts A."/>
            <person name="Otillar R.P."/>
            <person name="Terry A.Y."/>
            <person name="Boore J.L."/>
            <person name="Grigoriev I.V."/>
            <person name="Lindberg D.R."/>
            <person name="Seaver E.C."/>
            <person name="Weisblat D.A."/>
            <person name="Putnam N.H."/>
            <person name="Rokhsar D.S."/>
        </authorList>
    </citation>
    <scope>NUCLEOTIDE SEQUENCE</scope>
</reference>
<keyword evidence="1" id="KW-0175">Coiled coil</keyword>
<feature type="compositionally biased region" description="Polar residues" evidence="2">
    <location>
        <begin position="651"/>
        <end position="665"/>
    </location>
</feature>
<feature type="compositionally biased region" description="Polar residues" evidence="2">
    <location>
        <begin position="103"/>
        <end position="143"/>
    </location>
</feature>
<dbReference type="EMBL" id="KB097495">
    <property type="protein sequence ID" value="ESN96147.1"/>
    <property type="molecule type" value="Genomic_DNA"/>
</dbReference>
<dbReference type="Proteomes" id="UP000015101">
    <property type="component" value="Unassembled WGS sequence"/>
</dbReference>
<evidence type="ECO:0000313" key="7">
    <source>
        <dbReference type="Proteomes" id="UP000015101"/>
    </source>
</evidence>
<keyword evidence="3" id="KW-1133">Transmembrane helix</keyword>
<gene>
    <name evidence="6" type="primary">20199967</name>
    <name evidence="5" type="ORF">HELRODRAFT_163179</name>
</gene>
<feature type="compositionally biased region" description="Polar residues" evidence="2">
    <location>
        <begin position="364"/>
        <end position="373"/>
    </location>
</feature>
<feature type="compositionally biased region" description="Polar residues" evidence="2">
    <location>
        <begin position="476"/>
        <end position="495"/>
    </location>
</feature>
<dbReference type="GeneID" id="20199967"/>
<feature type="coiled-coil region" evidence="1">
    <location>
        <begin position="167"/>
        <end position="194"/>
    </location>
</feature>
<name>T1ETR7_HELRO</name>
<organism evidence="6 7">
    <name type="scientific">Helobdella robusta</name>
    <name type="common">Californian leech</name>
    <dbReference type="NCBI Taxonomy" id="6412"/>
    <lineage>
        <taxon>Eukaryota</taxon>
        <taxon>Metazoa</taxon>
        <taxon>Spiralia</taxon>
        <taxon>Lophotrochozoa</taxon>
        <taxon>Annelida</taxon>
        <taxon>Clitellata</taxon>
        <taxon>Hirudinea</taxon>
        <taxon>Rhynchobdellida</taxon>
        <taxon>Glossiphoniidae</taxon>
        <taxon>Helobdella</taxon>
    </lineage>
</organism>
<feature type="region of interest" description="Disordered" evidence="2">
    <location>
        <begin position="432"/>
        <end position="534"/>
    </location>
</feature>
<evidence type="ECO:0000256" key="1">
    <source>
        <dbReference type="SAM" id="Coils"/>
    </source>
</evidence>
<keyword evidence="3" id="KW-0472">Membrane</keyword>
<proteinExistence type="predicted"/>
<feature type="compositionally biased region" description="Polar residues" evidence="2">
    <location>
        <begin position="401"/>
        <end position="413"/>
    </location>
</feature>
<dbReference type="HOGENOM" id="CLU_354620_0_0_1"/>
<dbReference type="STRING" id="6412.T1ETR7"/>
<dbReference type="CTD" id="20199967"/>
<dbReference type="KEGG" id="hro:HELRODRAFT_163179"/>
<evidence type="ECO:0000256" key="3">
    <source>
        <dbReference type="SAM" id="Phobius"/>
    </source>
</evidence>
<feature type="transmembrane region" description="Helical" evidence="3">
    <location>
        <begin position="729"/>
        <end position="752"/>
    </location>
</feature>
<sequence>MWLKAVAKYFFFLVILALCDEDMDHDLAEKMNEKREEYPKNNRKFWLAVAVVAFVLVPITLLVLFSLTIYLVMKHRKEKLNSERKRIKSNSFLPEFSQTPIQLSPATPSVQPNSGSQSNSPYEPQSTNENAPFQKNTPSSLPTRSPMMTRPTAKTSAPQQQLAGNQLDREFLRQKRIEQQYQILEQQQAFLRQRQEHLQQHCQQREQQKLFAVNASENIQQQPQKPQIMSVFQQQTPPLSSYLPEELISKRPQILPLQLQQQLQQQQQSPLQQQQKPTYFSQPLESSVDRSLLISPGKHLVDSSGDNVILSSPPSASQHKLFIQSLNSTSYQPIPELRVDDENLPEFSIRESTFAENFNEFAISNNNTSSSMSEADETNKKSKNLTKTRRKHSIRSKVASEYSSVRNIPSLSSCASTNSNEKFLLTISKRNTGNKNDKITDDDDDDTMDHSHDDDDNEDDGDGNKNGKIQECGRNRNVNSSWLAEGQRSGQSRTVSKLLENYSHSTEIPKSKSPESLLTPLANNRKKIKKRKRKRKEIGKIKEISKTLKIFSKSKKFANSSNETIPLLEKMNVDDACDKDNNDDDDDGTNKMMYNQYIVASCSILLVVFVIFIIGSVLFDKSKIKRTSLKSDNSKSSQKFVSEGSEPDDSANINSIPVSRYSSTEDQSDQDVESPNDTSASLSWDSTYPVNGLGSSWDSTYPVNGREEERTGLCNKRERKKSKRKTYRFLVGYIQLDVSTVATVVQLCGVVWCVPFNSLYVKLTTVRPDFKTPRKKFDQSKRLLNSLNPEDK</sequence>
<feature type="chain" id="PRO_5010980025" evidence="4">
    <location>
        <begin position="20"/>
        <end position="792"/>
    </location>
</feature>
<feature type="compositionally biased region" description="Polar residues" evidence="2">
    <location>
        <begin position="152"/>
        <end position="164"/>
    </location>
</feature>
<feature type="compositionally biased region" description="Basic residues" evidence="2">
    <location>
        <begin position="524"/>
        <end position="534"/>
    </location>
</feature>
<evidence type="ECO:0000256" key="4">
    <source>
        <dbReference type="SAM" id="SignalP"/>
    </source>
</evidence>
<dbReference type="RefSeq" id="XP_009025377.1">
    <property type="nucleotide sequence ID" value="XM_009027129.1"/>
</dbReference>
<evidence type="ECO:0000313" key="6">
    <source>
        <dbReference type="EnsemblMetazoa" id="HelroP163179"/>
    </source>
</evidence>
<feature type="compositionally biased region" description="Polar residues" evidence="2">
    <location>
        <begin position="675"/>
        <end position="685"/>
    </location>
</feature>
<feature type="transmembrane region" description="Helical" evidence="3">
    <location>
        <begin position="45"/>
        <end position="73"/>
    </location>
</feature>
<feature type="region of interest" description="Disordered" evidence="2">
    <location>
        <begin position="635"/>
        <end position="685"/>
    </location>
</feature>
<dbReference type="InParanoid" id="T1ETR7"/>
<dbReference type="AlphaFoldDB" id="T1ETR7"/>
<feature type="transmembrane region" description="Helical" evidence="3">
    <location>
        <begin position="597"/>
        <end position="619"/>
    </location>
</feature>
<evidence type="ECO:0000256" key="2">
    <source>
        <dbReference type="SAM" id="MobiDB-lite"/>
    </source>
</evidence>
<evidence type="ECO:0000313" key="5">
    <source>
        <dbReference type="EMBL" id="ESN96147.1"/>
    </source>
</evidence>
<accession>T1ETR7</accession>
<feature type="region of interest" description="Disordered" evidence="2">
    <location>
        <begin position="103"/>
        <end position="164"/>
    </location>
</feature>
<protein>
    <submittedName>
        <fullName evidence="5 6">Uncharacterized protein</fullName>
    </submittedName>
</protein>
<dbReference type="EnsemblMetazoa" id="HelroT163179">
    <property type="protein sequence ID" value="HelroP163179"/>
    <property type="gene ID" value="HelroG163179"/>
</dbReference>
<feature type="region of interest" description="Disordered" evidence="2">
    <location>
        <begin position="364"/>
        <end position="413"/>
    </location>
</feature>
<reference evidence="7" key="1">
    <citation type="submission" date="2012-12" db="EMBL/GenBank/DDBJ databases">
        <authorList>
            <person name="Hellsten U."/>
            <person name="Grimwood J."/>
            <person name="Chapman J.A."/>
            <person name="Shapiro H."/>
            <person name="Aerts A."/>
            <person name="Otillar R.P."/>
            <person name="Terry A.Y."/>
            <person name="Boore J.L."/>
            <person name="Simakov O."/>
            <person name="Marletaz F."/>
            <person name="Cho S.-J."/>
            <person name="Edsinger-Gonzales E."/>
            <person name="Havlak P."/>
            <person name="Kuo D.-H."/>
            <person name="Larsson T."/>
            <person name="Lv J."/>
            <person name="Arendt D."/>
            <person name="Savage R."/>
            <person name="Osoegawa K."/>
            <person name="de Jong P."/>
            <person name="Lindberg D.R."/>
            <person name="Seaver E.C."/>
            <person name="Weisblat D.A."/>
            <person name="Putnam N.H."/>
            <person name="Grigoriev I.V."/>
            <person name="Rokhsar D.S."/>
        </authorList>
    </citation>
    <scope>NUCLEOTIDE SEQUENCE</scope>
</reference>
<feature type="compositionally biased region" description="Basic residues" evidence="2">
    <location>
        <begin position="381"/>
        <end position="395"/>
    </location>
</feature>
<keyword evidence="3" id="KW-0812">Transmembrane</keyword>
<keyword evidence="4" id="KW-0732">Signal</keyword>
<reference evidence="6" key="3">
    <citation type="submission" date="2015-06" db="UniProtKB">
        <authorList>
            <consortium name="EnsemblMetazoa"/>
        </authorList>
    </citation>
    <scope>IDENTIFICATION</scope>
</reference>
<keyword evidence="7" id="KW-1185">Reference proteome</keyword>
<feature type="signal peptide" evidence="4">
    <location>
        <begin position="1"/>
        <end position="19"/>
    </location>
</feature>
<dbReference type="EMBL" id="AMQM01001327">
    <property type="status" value="NOT_ANNOTATED_CDS"/>
    <property type="molecule type" value="Genomic_DNA"/>
</dbReference>